<dbReference type="GO" id="GO:0006352">
    <property type="term" value="P:DNA-templated transcription initiation"/>
    <property type="evidence" value="ECO:0007669"/>
    <property type="project" value="InterPro"/>
</dbReference>
<comment type="similarity">
    <text evidence="1">Belongs to the sigma-70 factor family.</text>
</comment>
<dbReference type="EMBL" id="JHEG02000059">
    <property type="protein sequence ID" value="KIE07318.1"/>
    <property type="molecule type" value="Genomic_DNA"/>
</dbReference>
<sequence>MTQTSTNTITAYLQQISRIPLLTRESEIEYGKQVQLAIALYEVGSSLCDRLGRSPTYQEWAEQVASLGKDYPKTVAKLQQAIAAGETAKRKMMEANLRLVVSIAKKYVKRNVELLDLIQEGTIGLQRAIEKFDPTKGYRFSTYAYLWIRQAITRAITEQSRSIRLPLQINKKLNKFKALQRELSQKLGRSATAKELAYALKLTPQQLREYLLWERQILSLNQQIGEDRDTELSDILPDPSDLPEEQLVQSSVHDTLRQLIANLTQEQQMVLTLRYGLQDGQSLSPKAVSERLHISRDRVSRLEEIAIRNLRKHKADIQGFWVAS</sequence>
<dbReference type="SUPFAM" id="SSF88946">
    <property type="entry name" value="Sigma2 domain of RNA polymerase sigma factors"/>
    <property type="match status" value="1"/>
</dbReference>
<keyword evidence="5" id="KW-0804">Transcription</keyword>
<proteinExistence type="inferred from homology"/>
<dbReference type="InterPro" id="IPR000943">
    <property type="entry name" value="RNA_pol_sigma70"/>
</dbReference>
<evidence type="ECO:0000256" key="3">
    <source>
        <dbReference type="ARBA" id="ARBA00023082"/>
    </source>
</evidence>
<protein>
    <submittedName>
        <fullName evidence="10 11">RNA polymerase sigma factor</fullName>
    </submittedName>
</protein>
<evidence type="ECO:0000259" key="7">
    <source>
        <dbReference type="Pfam" id="PF04539"/>
    </source>
</evidence>
<keyword evidence="2" id="KW-0805">Transcription regulation</keyword>
<dbReference type="InterPro" id="IPR009042">
    <property type="entry name" value="RNA_pol_sigma70_r1_2"/>
</dbReference>
<dbReference type="Pfam" id="PF00140">
    <property type="entry name" value="Sigma70_r1_2"/>
    <property type="match status" value="1"/>
</dbReference>
<evidence type="ECO:0000313" key="12">
    <source>
        <dbReference type="Proteomes" id="UP000029738"/>
    </source>
</evidence>
<feature type="domain" description="RNA polymerase sigma-70 region 3" evidence="7">
    <location>
        <begin position="172"/>
        <end position="246"/>
    </location>
</feature>
<dbReference type="EMBL" id="JHEG04000001">
    <property type="protein sequence ID" value="KAF3889220.1"/>
    <property type="molecule type" value="Genomic_DNA"/>
</dbReference>
<dbReference type="InterPro" id="IPR007627">
    <property type="entry name" value="RNA_pol_sigma70_r2"/>
</dbReference>
<evidence type="ECO:0000313" key="10">
    <source>
        <dbReference type="EMBL" id="KAF3889220.1"/>
    </source>
</evidence>
<dbReference type="OrthoDB" id="1185556at2"/>
<feature type="domain" description="RNA polymerase sigma-70 region 4" evidence="9">
    <location>
        <begin position="260"/>
        <end position="312"/>
    </location>
</feature>
<dbReference type="NCBIfam" id="TIGR02937">
    <property type="entry name" value="sigma70-ECF"/>
    <property type="match status" value="1"/>
</dbReference>
<dbReference type="Pfam" id="PF04539">
    <property type="entry name" value="Sigma70_r3"/>
    <property type="match status" value="1"/>
</dbReference>
<evidence type="ECO:0000259" key="6">
    <source>
        <dbReference type="Pfam" id="PF00140"/>
    </source>
</evidence>
<dbReference type="InterPro" id="IPR007624">
    <property type="entry name" value="RNA_pol_sigma70_r3"/>
</dbReference>
<comment type="caution">
    <text evidence="11">The sequence shown here is derived from an EMBL/GenBank/DDBJ whole genome shotgun (WGS) entry which is preliminary data.</text>
</comment>
<keyword evidence="3" id="KW-0731">Sigma factor</keyword>
<evidence type="ECO:0000256" key="4">
    <source>
        <dbReference type="ARBA" id="ARBA00023125"/>
    </source>
</evidence>
<accession>A0A0C1QTZ6</accession>
<organism evidence="11">
    <name type="scientific">Tolypothrix bouteillei VB521301</name>
    <dbReference type="NCBI Taxonomy" id="1479485"/>
    <lineage>
        <taxon>Bacteria</taxon>
        <taxon>Bacillati</taxon>
        <taxon>Cyanobacteriota</taxon>
        <taxon>Cyanophyceae</taxon>
        <taxon>Nostocales</taxon>
        <taxon>Tolypothrichaceae</taxon>
        <taxon>Tolypothrix</taxon>
    </lineage>
</organism>
<evidence type="ECO:0000256" key="2">
    <source>
        <dbReference type="ARBA" id="ARBA00023015"/>
    </source>
</evidence>
<dbReference type="Pfam" id="PF04542">
    <property type="entry name" value="Sigma70_r2"/>
    <property type="match status" value="1"/>
</dbReference>
<name>A0A0C1QTZ6_9CYAN</name>
<dbReference type="RefSeq" id="WP_038074163.1">
    <property type="nucleotide sequence ID" value="NZ_JHEG04000001.1"/>
</dbReference>
<dbReference type="Gene3D" id="1.20.120.1810">
    <property type="match status" value="1"/>
</dbReference>
<dbReference type="InterPro" id="IPR013325">
    <property type="entry name" value="RNA_pol_sigma_r2"/>
</dbReference>
<reference evidence="10" key="2">
    <citation type="submission" date="2019-11" db="EMBL/GenBank/DDBJ databases">
        <title>Improved Assembly of Tolypothrix boutellei genome.</title>
        <authorList>
            <person name="Sarangi A.N."/>
            <person name="Mukherjee M."/>
            <person name="Ghosh S."/>
            <person name="Singh D."/>
            <person name="Das A."/>
            <person name="Kant S."/>
            <person name="Prusty A."/>
            <person name="Tripathy S."/>
        </authorList>
    </citation>
    <scope>NUCLEOTIDE SEQUENCE</scope>
    <source>
        <strain evidence="10">VB521301</strain>
    </source>
</reference>
<dbReference type="Pfam" id="PF04545">
    <property type="entry name" value="Sigma70_r4"/>
    <property type="match status" value="1"/>
</dbReference>
<evidence type="ECO:0000256" key="1">
    <source>
        <dbReference type="ARBA" id="ARBA00007788"/>
    </source>
</evidence>
<evidence type="ECO:0000259" key="8">
    <source>
        <dbReference type="Pfam" id="PF04542"/>
    </source>
</evidence>
<dbReference type="InterPro" id="IPR013324">
    <property type="entry name" value="RNA_pol_sigma_r3/r4-like"/>
</dbReference>
<dbReference type="InterPro" id="IPR007630">
    <property type="entry name" value="RNA_pol_sigma70_r4"/>
</dbReference>
<feature type="domain" description="RNA polymerase sigma-70 region 2" evidence="8">
    <location>
        <begin position="92"/>
        <end position="161"/>
    </location>
</feature>
<dbReference type="PANTHER" id="PTHR30603">
    <property type="entry name" value="RNA POLYMERASE SIGMA FACTOR RPO"/>
    <property type="match status" value="1"/>
</dbReference>
<evidence type="ECO:0000256" key="5">
    <source>
        <dbReference type="ARBA" id="ARBA00023163"/>
    </source>
</evidence>
<dbReference type="PANTHER" id="PTHR30603:SF60">
    <property type="entry name" value="RNA POLYMERASE SIGMA FACTOR RPOD"/>
    <property type="match status" value="1"/>
</dbReference>
<feature type="domain" description="RNA polymerase sigma-70 region 1.2" evidence="6">
    <location>
        <begin position="9"/>
        <end position="35"/>
    </location>
</feature>
<dbReference type="GO" id="GO:0003677">
    <property type="term" value="F:DNA binding"/>
    <property type="evidence" value="ECO:0007669"/>
    <property type="project" value="UniProtKB-KW"/>
</dbReference>
<dbReference type="STRING" id="1479485.DA73_0240125"/>
<evidence type="ECO:0000259" key="9">
    <source>
        <dbReference type="Pfam" id="PF04545"/>
    </source>
</evidence>
<dbReference type="AlphaFoldDB" id="A0A0C1QTZ6"/>
<dbReference type="Proteomes" id="UP000029738">
    <property type="component" value="Unassembled WGS sequence"/>
</dbReference>
<keyword evidence="4" id="KW-0238">DNA-binding</keyword>
<dbReference type="InterPro" id="IPR036388">
    <property type="entry name" value="WH-like_DNA-bd_sf"/>
</dbReference>
<gene>
    <name evidence="11" type="ORF">DA73_0240125</name>
    <name evidence="10" type="ORF">DA73_0400029875</name>
</gene>
<dbReference type="GO" id="GO:0016987">
    <property type="term" value="F:sigma factor activity"/>
    <property type="evidence" value="ECO:0007669"/>
    <property type="project" value="UniProtKB-KW"/>
</dbReference>
<dbReference type="PRINTS" id="PR00046">
    <property type="entry name" value="SIGMA70FCT"/>
</dbReference>
<dbReference type="Gene3D" id="1.10.10.10">
    <property type="entry name" value="Winged helix-like DNA-binding domain superfamily/Winged helix DNA-binding domain"/>
    <property type="match status" value="2"/>
</dbReference>
<evidence type="ECO:0000313" key="11">
    <source>
        <dbReference type="EMBL" id="KIE07318.1"/>
    </source>
</evidence>
<dbReference type="SUPFAM" id="SSF88659">
    <property type="entry name" value="Sigma3 and sigma4 domains of RNA polymerase sigma factors"/>
    <property type="match status" value="2"/>
</dbReference>
<dbReference type="InterPro" id="IPR014284">
    <property type="entry name" value="RNA_pol_sigma-70_dom"/>
</dbReference>
<dbReference type="InterPro" id="IPR050239">
    <property type="entry name" value="Sigma-70_RNA_pol_init_factors"/>
</dbReference>
<reference evidence="11" key="1">
    <citation type="journal article" date="2015" name="Genome Announc.">
        <title>Draft Genome Sequence of Tolypothrix boutellei Strain VB521301.</title>
        <authorList>
            <person name="Chandrababunaidu M.M."/>
            <person name="Singh D."/>
            <person name="Sen D."/>
            <person name="Bhan S."/>
            <person name="Das S."/>
            <person name="Gupta A."/>
            <person name="Adhikary S.P."/>
            <person name="Tripathy S."/>
        </authorList>
    </citation>
    <scope>NUCLEOTIDE SEQUENCE</scope>
    <source>
        <strain evidence="11">VB521301</strain>
    </source>
</reference>
<keyword evidence="12" id="KW-1185">Reference proteome</keyword>